<dbReference type="PANTHER" id="PTHR13463:SF3">
    <property type="entry name" value="PROTEIN C10"/>
    <property type="match status" value="1"/>
</dbReference>
<comment type="subcellular location">
    <subcellularLocation>
        <location evidence="1">Cytoplasm</location>
    </subcellularLocation>
</comment>
<comment type="similarity">
    <text evidence="2">Belongs to the UPF0456 family.</text>
</comment>
<evidence type="ECO:0000313" key="6">
    <source>
        <dbReference type="Proteomes" id="UP000694421"/>
    </source>
</evidence>
<evidence type="ECO:0000256" key="1">
    <source>
        <dbReference type="ARBA" id="ARBA00004496"/>
    </source>
</evidence>
<organism evidence="5 6">
    <name type="scientific">Salvator merianae</name>
    <name type="common">Argentine black and white tegu</name>
    <name type="synonym">Tupinambis merianae</name>
    <dbReference type="NCBI Taxonomy" id="96440"/>
    <lineage>
        <taxon>Eukaryota</taxon>
        <taxon>Metazoa</taxon>
        <taxon>Chordata</taxon>
        <taxon>Craniata</taxon>
        <taxon>Vertebrata</taxon>
        <taxon>Euteleostomi</taxon>
        <taxon>Lepidosauria</taxon>
        <taxon>Squamata</taxon>
        <taxon>Bifurcata</taxon>
        <taxon>Unidentata</taxon>
        <taxon>Episquamata</taxon>
        <taxon>Laterata</taxon>
        <taxon>Teiioidea</taxon>
        <taxon>Teiidae</taxon>
        <taxon>Salvator</taxon>
    </lineage>
</organism>
<dbReference type="PANTHER" id="PTHR13463">
    <property type="entry name" value="PROTEIN C10"/>
    <property type="match status" value="1"/>
</dbReference>
<keyword evidence="6" id="KW-1185">Reference proteome</keyword>
<reference evidence="5" key="2">
    <citation type="submission" date="2025-09" db="UniProtKB">
        <authorList>
            <consortium name="Ensembl"/>
        </authorList>
    </citation>
    <scope>IDENTIFICATION</scope>
</reference>
<evidence type="ECO:0000313" key="5">
    <source>
        <dbReference type="Ensembl" id="ENSSMRP00000015355.1"/>
    </source>
</evidence>
<evidence type="ECO:0000256" key="2">
    <source>
        <dbReference type="ARBA" id="ARBA00007083"/>
    </source>
</evidence>
<name>A0A8D0C7T2_SALMN</name>
<dbReference type="AlphaFoldDB" id="A0A8D0C7T2"/>
<protein>
    <recommendedName>
        <fullName evidence="3">Protein C10</fullName>
    </recommendedName>
</protein>
<accession>A0A8D0C7T2</accession>
<evidence type="ECO:0000256" key="4">
    <source>
        <dbReference type="ARBA" id="ARBA00022490"/>
    </source>
</evidence>
<dbReference type="Ensembl" id="ENSSMRT00000017894.1">
    <property type="protein sequence ID" value="ENSSMRP00000015355.1"/>
    <property type="gene ID" value="ENSSMRG00000011918.1"/>
</dbReference>
<dbReference type="GO" id="GO:0005737">
    <property type="term" value="C:cytoplasm"/>
    <property type="evidence" value="ECO:0007669"/>
    <property type="project" value="UniProtKB-SubCell"/>
</dbReference>
<dbReference type="InterPro" id="IPR026317">
    <property type="entry name" value="P_C10"/>
</dbReference>
<sequence>VPISLSGDQAKVIVAEVIKAFSSLKNTHCMEEARYNACSDMDKMSQFLLPIATQIQQGTRNFLILSHGSA</sequence>
<proteinExistence type="inferred from homology"/>
<keyword evidence="4" id="KW-0963">Cytoplasm</keyword>
<dbReference type="Pfam" id="PF14974">
    <property type="entry name" value="P_C10"/>
    <property type="match status" value="1"/>
</dbReference>
<dbReference type="GO" id="GO:0009791">
    <property type="term" value="P:post-embryonic development"/>
    <property type="evidence" value="ECO:0007669"/>
    <property type="project" value="TreeGrafter"/>
</dbReference>
<reference evidence="5" key="1">
    <citation type="submission" date="2025-08" db="UniProtKB">
        <authorList>
            <consortium name="Ensembl"/>
        </authorList>
    </citation>
    <scope>IDENTIFICATION</scope>
</reference>
<evidence type="ECO:0000256" key="3">
    <source>
        <dbReference type="ARBA" id="ARBA00020502"/>
    </source>
</evidence>
<dbReference type="Proteomes" id="UP000694421">
    <property type="component" value="Unplaced"/>
</dbReference>